<dbReference type="CDD" id="cd01104">
    <property type="entry name" value="HTH_MlrA-CarA"/>
    <property type="match status" value="1"/>
</dbReference>
<reference evidence="5" key="1">
    <citation type="journal article" date="2015" name="Nature">
        <title>Complex archaea that bridge the gap between prokaryotes and eukaryotes.</title>
        <authorList>
            <person name="Spang A."/>
            <person name="Saw J.H."/>
            <person name="Jorgensen S.L."/>
            <person name="Zaremba-Niedzwiedzka K."/>
            <person name="Martijn J."/>
            <person name="Lind A.E."/>
            <person name="van Eijk R."/>
            <person name="Schleper C."/>
            <person name="Guy L."/>
            <person name="Ettema T.J."/>
        </authorList>
    </citation>
    <scope>NUCLEOTIDE SEQUENCE</scope>
</reference>
<dbReference type="InterPro" id="IPR003759">
    <property type="entry name" value="Cbl-bd_cap"/>
</dbReference>
<gene>
    <name evidence="5" type="ORF">LCGC14_0178290</name>
</gene>
<dbReference type="Gene3D" id="1.10.1660.10">
    <property type="match status" value="1"/>
</dbReference>
<proteinExistence type="predicted"/>
<dbReference type="EMBL" id="LAZR01000071">
    <property type="protein sequence ID" value="KKN95302.1"/>
    <property type="molecule type" value="Genomic_DNA"/>
</dbReference>
<dbReference type="SMART" id="SM00422">
    <property type="entry name" value="HTH_MERR"/>
    <property type="match status" value="1"/>
</dbReference>
<dbReference type="GO" id="GO:0003700">
    <property type="term" value="F:DNA-binding transcription factor activity"/>
    <property type="evidence" value="ECO:0007669"/>
    <property type="project" value="InterPro"/>
</dbReference>
<name>A0A0F9V6J9_9ZZZZ</name>
<evidence type="ECO:0000313" key="5">
    <source>
        <dbReference type="EMBL" id="KKN95302.1"/>
    </source>
</evidence>
<dbReference type="Gene3D" id="3.40.50.280">
    <property type="entry name" value="Cobalamin-binding domain"/>
    <property type="match status" value="1"/>
</dbReference>
<dbReference type="InterPro" id="IPR000551">
    <property type="entry name" value="MerR-type_HTH_dom"/>
</dbReference>
<organism evidence="5">
    <name type="scientific">marine sediment metagenome</name>
    <dbReference type="NCBI Taxonomy" id="412755"/>
    <lineage>
        <taxon>unclassified sequences</taxon>
        <taxon>metagenomes</taxon>
        <taxon>ecological metagenomes</taxon>
    </lineage>
</organism>
<dbReference type="Pfam" id="PF13411">
    <property type="entry name" value="MerR_1"/>
    <property type="match status" value="1"/>
</dbReference>
<dbReference type="PROSITE" id="PS50937">
    <property type="entry name" value="HTH_MERR_2"/>
    <property type="match status" value="1"/>
</dbReference>
<dbReference type="PANTHER" id="PTHR30204:SF67">
    <property type="entry name" value="HTH-TYPE TRANSCRIPTIONAL REGULATOR MLRA-RELATED"/>
    <property type="match status" value="1"/>
</dbReference>
<dbReference type="Gene3D" id="1.10.1240.10">
    <property type="entry name" value="Methionine synthase domain"/>
    <property type="match status" value="1"/>
</dbReference>
<dbReference type="Pfam" id="PF02607">
    <property type="entry name" value="B12-binding_2"/>
    <property type="match status" value="1"/>
</dbReference>
<keyword evidence="3" id="KW-0804">Transcription</keyword>
<dbReference type="SUPFAM" id="SSF46955">
    <property type="entry name" value="Putative DNA-binding domain"/>
    <property type="match status" value="1"/>
</dbReference>
<comment type="caution">
    <text evidence="5">The sequence shown here is derived from an EMBL/GenBank/DDBJ whole genome shotgun (WGS) entry which is preliminary data.</text>
</comment>
<protein>
    <recommendedName>
        <fullName evidence="4">HTH merR-type domain-containing protein</fullName>
    </recommendedName>
</protein>
<evidence type="ECO:0000256" key="2">
    <source>
        <dbReference type="ARBA" id="ARBA00023125"/>
    </source>
</evidence>
<evidence type="ECO:0000259" key="4">
    <source>
        <dbReference type="PROSITE" id="PS50937"/>
    </source>
</evidence>
<sequence length="299" mass="33678">MSLSTTDMLPIRDVSRVTGVNAVTLRAWERRYGLIKPHRTPKGHRLYTQDNVAQIQHILSWLNRGVAVGQVKALLNSPSNTPVSEEDSPWRATRAQFMDALLSFDTARFDQLYNQSMAAYPTATVCSQLLQPVLDQLQQRWQGQFGSHLEEVFIHTRLRTKMATRIYQNNCHLNAPPVVIASLSNEHCEPGMWLLAAMLSADSYRVDTLEWEVPASELTLLADRTNPQALVLFSSQAVPAHQLRRHLPKLVQNHSMRIFVAGHAAVIHAQEWQAMGVGILSEQTILAHSILLDRLRISA</sequence>
<keyword evidence="1" id="KW-0805">Transcription regulation</keyword>
<accession>A0A0F9V6J9</accession>
<keyword evidence="2" id="KW-0238">DNA-binding</keyword>
<dbReference type="GO" id="GO:0003677">
    <property type="term" value="F:DNA binding"/>
    <property type="evidence" value="ECO:0007669"/>
    <property type="project" value="UniProtKB-KW"/>
</dbReference>
<dbReference type="InterPro" id="IPR009061">
    <property type="entry name" value="DNA-bd_dom_put_sf"/>
</dbReference>
<evidence type="ECO:0000256" key="1">
    <source>
        <dbReference type="ARBA" id="ARBA00023015"/>
    </source>
</evidence>
<dbReference type="InterPro" id="IPR047057">
    <property type="entry name" value="MerR_fam"/>
</dbReference>
<dbReference type="InterPro" id="IPR036594">
    <property type="entry name" value="Meth_synthase_dom"/>
</dbReference>
<dbReference type="PANTHER" id="PTHR30204">
    <property type="entry name" value="REDOX-CYCLING DRUG-SENSING TRANSCRIPTIONAL ACTIVATOR SOXR"/>
    <property type="match status" value="1"/>
</dbReference>
<evidence type="ECO:0000256" key="3">
    <source>
        <dbReference type="ARBA" id="ARBA00023163"/>
    </source>
</evidence>
<dbReference type="AlphaFoldDB" id="A0A0F9V6J9"/>
<feature type="domain" description="HTH merR-type" evidence="4">
    <location>
        <begin position="8"/>
        <end position="77"/>
    </location>
</feature>